<proteinExistence type="predicted"/>
<protein>
    <submittedName>
        <fullName evidence="1">Uncharacterized protein</fullName>
    </submittedName>
</protein>
<reference evidence="1 2" key="1">
    <citation type="submission" date="2019-05" db="EMBL/GenBank/DDBJ databases">
        <title>The metagenome of a microbial culture collection derived from dairy environment covers the genomic content of the human microbiome.</title>
        <authorList>
            <person name="Roder T."/>
            <person name="Wuthrich D."/>
            <person name="Sattari Z."/>
            <person name="Von Ah U."/>
            <person name="Bar C."/>
            <person name="Ronchi F."/>
            <person name="Macpherson A.J."/>
            <person name="Ganal-Vonarburg S.C."/>
            <person name="Bruggmann R."/>
            <person name="Vergeres G."/>
        </authorList>
    </citation>
    <scope>NUCLEOTIDE SEQUENCE [LARGE SCALE GENOMIC DNA]</scope>
    <source>
        <strain evidence="1 2">FAM 18815</strain>
    </source>
</reference>
<evidence type="ECO:0000313" key="1">
    <source>
        <dbReference type="EMBL" id="TLQ05482.1"/>
    </source>
</evidence>
<evidence type="ECO:0000313" key="2">
    <source>
        <dbReference type="Proteomes" id="UP000305541"/>
    </source>
</evidence>
<gene>
    <name evidence="1" type="ORF">FEZ51_02155</name>
</gene>
<dbReference type="RefSeq" id="WP_138473826.1">
    <property type="nucleotide sequence ID" value="NZ_VBTH01000002.1"/>
</dbReference>
<organism evidence="1 2">
    <name type="scientific">Pediococcus stilesii</name>
    <dbReference type="NCBI Taxonomy" id="331679"/>
    <lineage>
        <taxon>Bacteria</taxon>
        <taxon>Bacillati</taxon>
        <taxon>Bacillota</taxon>
        <taxon>Bacilli</taxon>
        <taxon>Lactobacillales</taxon>
        <taxon>Lactobacillaceae</taxon>
        <taxon>Pediococcus</taxon>
    </lineage>
</organism>
<comment type="caution">
    <text evidence="1">The sequence shown here is derived from an EMBL/GenBank/DDBJ whole genome shotgun (WGS) entry which is preliminary data.</text>
</comment>
<dbReference type="Proteomes" id="UP000305541">
    <property type="component" value="Unassembled WGS sequence"/>
</dbReference>
<sequence length="197" mass="21661">MNRLDNTKSGYSIALSDGTTESAKVDIPPFMTTLPKSFVLDDAGTEFDLATGAKVKTKLILPDIWIKMMISQLVVNDGIEYYKNSDYQIALDWILFTKSLAYNGHITDAMSIEKAINDPSHFDINESMTSDKAATEFEIAIAATGAGGIGDLLMSKGMIKPKETATVAELEWYADLRKVAHDGITDHDELYKLVEGK</sequence>
<accession>A0A5R9BZK8</accession>
<dbReference type="EMBL" id="VBTH01000002">
    <property type="protein sequence ID" value="TLQ05482.1"/>
    <property type="molecule type" value="Genomic_DNA"/>
</dbReference>
<name>A0A5R9BZK8_9LACO</name>
<dbReference type="AlphaFoldDB" id="A0A5R9BZK8"/>